<dbReference type="AlphaFoldDB" id="A0A3M7T2T5"/>
<comment type="caution">
    <text evidence="1">The sequence shown here is derived from an EMBL/GenBank/DDBJ whole genome shotgun (WGS) entry which is preliminary data.</text>
</comment>
<proteinExistence type="predicted"/>
<evidence type="ECO:0000313" key="2">
    <source>
        <dbReference type="Proteomes" id="UP000276133"/>
    </source>
</evidence>
<gene>
    <name evidence="1" type="ORF">BpHYR1_032416</name>
</gene>
<keyword evidence="2" id="KW-1185">Reference proteome</keyword>
<reference evidence="1 2" key="1">
    <citation type="journal article" date="2018" name="Sci. Rep.">
        <title>Genomic signatures of local adaptation to the degree of environmental predictability in rotifers.</title>
        <authorList>
            <person name="Franch-Gras L."/>
            <person name="Hahn C."/>
            <person name="Garcia-Roger E.M."/>
            <person name="Carmona M.J."/>
            <person name="Serra M."/>
            <person name="Gomez A."/>
        </authorList>
    </citation>
    <scope>NUCLEOTIDE SEQUENCE [LARGE SCALE GENOMIC DNA]</scope>
    <source>
        <strain evidence="1">HYR1</strain>
    </source>
</reference>
<protein>
    <submittedName>
        <fullName evidence="1">Uncharacterized protein</fullName>
    </submittedName>
</protein>
<organism evidence="1 2">
    <name type="scientific">Brachionus plicatilis</name>
    <name type="common">Marine rotifer</name>
    <name type="synonym">Brachionus muelleri</name>
    <dbReference type="NCBI Taxonomy" id="10195"/>
    <lineage>
        <taxon>Eukaryota</taxon>
        <taxon>Metazoa</taxon>
        <taxon>Spiralia</taxon>
        <taxon>Gnathifera</taxon>
        <taxon>Rotifera</taxon>
        <taxon>Eurotatoria</taxon>
        <taxon>Monogononta</taxon>
        <taxon>Pseudotrocha</taxon>
        <taxon>Ploima</taxon>
        <taxon>Brachionidae</taxon>
        <taxon>Brachionus</taxon>
    </lineage>
</organism>
<evidence type="ECO:0000313" key="1">
    <source>
        <dbReference type="EMBL" id="RNA42138.1"/>
    </source>
</evidence>
<dbReference type="Proteomes" id="UP000276133">
    <property type="component" value="Unassembled WGS sequence"/>
</dbReference>
<dbReference type="EMBL" id="REGN01000410">
    <property type="protein sequence ID" value="RNA42138.1"/>
    <property type="molecule type" value="Genomic_DNA"/>
</dbReference>
<name>A0A3M7T2T5_BRAPC</name>
<accession>A0A3M7T2T5</accession>
<sequence>MKRKKRRITFKLISNHNEKGMLNFDHKLQHANEKDNFQYLHQVLKSIHFKQSFKYLDIIYNPRMSFQALSSKELVVNFPTLEISQLIRNRSQKIMN</sequence>